<dbReference type="Proteomes" id="UP000535020">
    <property type="component" value="Unassembled WGS sequence"/>
</dbReference>
<dbReference type="EMBL" id="JACBJI010000003">
    <property type="protein sequence ID" value="NYA71137.1"/>
    <property type="molecule type" value="Genomic_DNA"/>
</dbReference>
<dbReference type="AlphaFoldDB" id="A0A7Y8Y2C6"/>
<keyword evidence="1" id="KW-0812">Transmembrane</keyword>
<reference evidence="2 3" key="1">
    <citation type="submission" date="2020-07" db="EMBL/GenBank/DDBJ databases">
        <authorList>
            <person name="Sun Q."/>
        </authorList>
    </citation>
    <scope>NUCLEOTIDE SEQUENCE [LARGE SCALE GENOMIC DNA]</scope>
    <source>
        <strain evidence="2 3">MAH-1</strain>
    </source>
</reference>
<keyword evidence="1" id="KW-1133">Transmembrane helix</keyword>
<evidence type="ECO:0000313" key="3">
    <source>
        <dbReference type="Proteomes" id="UP000535020"/>
    </source>
</evidence>
<feature type="transmembrane region" description="Helical" evidence="1">
    <location>
        <begin position="35"/>
        <end position="55"/>
    </location>
</feature>
<name>A0A7Y8Y2C6_9FLAO</name>
<keyword evidence="3" id="KW-1185">Reference proteome</keyword>
<sequence>MGRRRRSNLPPGLSTFLGGVIIFAAANSIKEFTTAYYILLGLSVLVCVAAIYQYIRRNG</sequence>
<accession>A0A7Y8Y2C6</accession>
<comment type="caution">
    <text evidence="2">The sequence shown here is derived from an EMBL/GenBank/DDBJ whole genome shotgun (WGS) entry which is preliminary data.</text>
</comment>
<proteinExistence type="predicted"/>
<organism evidence="2 3">
    <name type="scientific">Flavobacterium agri</name>
    <dbReference type="NCBI Taxonomy" id="2743471"/>
    <lineage>
        <taxon>Bacteria</taxon>
        <taxon>Pseudomonadati</taxon>
        <taxon>Bacteroidota</taxon>
        <taxon>Flavobacteriia</taxon>
        <taxon>Flavobacteriales</taxon>
        <taxon>Flavobacteriaceae</taxon>
        <taxon>Flavobacterium</taxon>
    </lineage>
</organism>
<protein>
    <submittedName>
        <fullName evidence="2">Uncharacterized protein</fullName>
    </submittedName>
</protein>
<gene>
    <name evidence="2" type="ORF">HZF10_09415</name>
</gene>
<feature type="transmembrane region" description="Helical" evidence="1">
    <location>
        <begin position="12"/>
        <end position="29"/>
    </location>
</feature>
<keyword evidence="1" id="KW-0472">Membrane</keyword>
<dbReference type="RefSeq" id="WP_176005941.1">
    <property type="nucleotide sequence ID" value="NZ_JABWMI010000010.1"/>
</dbReference>
<evidence type="ECO:0000313" key="2">
    <source>
        <dbReference type="EMBL" id="NYA71137.1"/>
    </source>
</evidence>
<evidence type="ECO:0000256" key="1">
    <source>
        <dbReference type="SAM" id="Phobius"/>
    </source>
</evidence>